<proteinExistence type="predicted"/>
<comment type="caution">
    <text evidence="2">The sequence shown here is derived from an EMBL/GenBank/DDBJ whole genome shotgun (WGS) entry which is preliminary data.</text>
</comment>
<feature type="compositionally biased region" description="Polar residues" evidence="1">
    <location>
        <begin position="1"/>
        <end position="15"/>
    </location>
</feature>
<name>X0T7M3_9ZZZZ</name>
<sequence>MSMERTSLNKATTYGQDKYKKGGNEHVNATGPDPKYRAVLGYYPARNGNQTLKELIK</sequence>
<gene>
    <name evidence="2" type="ORF">S01H1_06898</name>
</gene>
<protein>
    <submittedName>
        <fullName evidence="2">Uncharacterized protein</fullName>
    </submittedName>
</protein>
<evidence type="ECO:0000256" key="1">
    <source>
        <dbReference type="SAM" id="MobiDB-lite"/>
    </source>
</evidence>
<accession>X0T7M3</accession>
<dbReference type="AlphaFoldDB" id="X0T7M3"/>
<feature type="region of interest" description="Disordered" evidence="1">
    <location>
        <begin position="1"/>
        <end position="36"/>
    </location>
</feature>
<evidence type="ECO:0000313" key="2">
    <source>
        <dbReference type="EMBL" id="GAF84192.1"/>
    </source>
</evidence>
<reference evidence="2" key="1">
    <citation type="journal article" date="2014" name="Front. Microbiol.">
        <title>High frequency of phylogenetically diverse reductive dehalogenase-homologous genes in deep subseafloor sedimentary metagenomes.</title>
        <authorList>
            <person name="Kawai M."/>
            <person name="Futagami T."/>
            <person name="Toyoda A."/>
            <person name="Takaki Y."/>
            <person name="Nishi S."/>
            <person name="Hori S."/>
            <person name="Arai W."/>
            <person name="Tsubouchi T."/>
            <person name="Morono Y."/>
            <person name="Uchiyama I."/>
            <person name="Ito T."/>
            <person name="Fujiyama A."/>
            <person name="Inagaki F."/>
            <person name="Takami H."/>
        </authorList>
    </citation>
    <scope>NUCLEOTIDE SEQUENCE</scope>
    <source>
        <strain evidence="2">Expedition CK06-06</strain>
    </source>
</reference>
<dbReference type="EMBL" id="BARS01003557">
    <property type="protein sequence ID" value="GAF84192.1"/>
    <property type="molecule type" value="Genomic_DNA"/>
</dbReference>
<organism evidence="2">
    <name type="scientific">marine sediment metagenome</name>
    <dbReference type="NCBI Taxonomy" id="412755"/>
    <lineage>
        <taxon>unclassified sequences</taxon>
        <taxon>metagenomes</taxon>
        <taxon>ecological metagenomes</taxon>
    </lineage>
</organism>